<dbReference type="PANTHER" id="PTHR10357:SF179">
    <property type="entry name" value="NEUTRAL AND BASIC AMINO ACID TRANSPORT PROTEIN RBAT"/>
    <property type="match status" value="1"/>
</dbReference>
<name>V5WKI2_9SPIO</name>
<dbReference type="SMART" id="SM00642">
    <property type="entry name" value="Aamy"/>
    <property type="match status" value="1"/>
</dbReference>
<keyword evidence="5" id="KW-1185">Reference proteome</keyword>
<dbReference type="Gene3D" id="3.90.400.10">
    <property type="entry name" value="Oligo-1,6-glucosidase, Domain 2"/>
    <property type="match status" value="1"/>
</dbReference>
<keyword evidence="4" id="KW-0378">Hydrolase</keyword>
<dbReference type="OrthoDB" id="9805159at2"/>
<gene>
    <name evidence="4" type="ORF">L21SP2_2697</name>
</gene>
<dbReference type="InterPro" id="IPR045857">
    <property type="entry name" value="O16G_dom_2"/>
</dbReference>
<dbReference type="InterPro" id="IPR006047">
    <property type="entry name" value="GH13_cat_dom"/>
</dbReference>
<dbReference type="KEGG" id="slr:L21SP2_2697"/>
<feature type="domain" description="Glycosyl hydrolase family 13 catalytic" evidence="3">
    <location>
        <begin position="16"/>
        <end position="456"/>
    </location>
</feature>
<dbReference type="GO" id="GO:0004556">
    <property type="term" value="F:alpha-amylase activity"/>
    <property type="evidence" value="ECO:0007669"/>
    <property type="project" value="TreeGrafter"/>
</dbReference>
<dbReference type="SUPFAM" id="SSF51445">
    <property type="entry name" value="(Trans)glycosidases"/>
    <property type="match status" value="1"/>
</dbReference>
<dbReference type="STRING" id="1307761.L21SP2_2697"/>
<dbReference type="PATRIC" id="fig|1307761.3.peg.2687"/>
<dbReference type="HOGENOM" id="CLU_006462_2_3_12"/>
<sequence>MKMNPNDWWKHGVIYQIYPRSFQDSDGDGTGDLPGIISRLDYLQWLGIDGIWLSPIFPSPMRDFGYDIRDYRNIDPVFGSLNDFDQLVEEAHQRNIRIILDLVLNHSSSDHAWFRESMKSPDGEKSDWYIWHPGKKFLGFRRPPNNWRAAFGGRAWTWNRLRKSYYLHLFLKEQPDFNWRSPELREELMNIARYWLERGADGFRLDVINYIVKDKQFRSNPYRIRKAPPRFHDQQDHVYDRNQPESHTYLKEFRSIMDEYPGSMLVGEVYPNEGVSEPRYPAEYQGSGGDELHMAFNFSFMYAEFNASDFRKKLMDWYEVLGEERWPSHVFSNHDQSRAITRLCGNSRTKAALLGGIALTQKGTPFLYYGEEIGMTNGRIPGSLIQDPLGKKYWPFHPGRDPERTPMQWDGSPHAGFSTAEPWLPVNPDHAGLNVEREMQDPSSLLHWYRKLIQLRRNIPALHRGSIIFPSSPVRDNILIYFRQDGDQSYLAAANFSGEERAVDRISFPGEFRDRGLRQILASHSLGSDPVGDSGDSAFPHHAPILRPYEFALYELEN</sequence>
<dbReference type="EMBL" id="CP006939">
    <property type="protein sequence ID" value="AHC16049.1"/>
    <property type="molecule type" value="Genomic_DNA"/>
</dbReference>
<organism evidence="4 5">
    <name type="scientific">Salinispira pacifica</name>
    <dbReference type="NCBI Taxonomy" id="1307761"/>
    <lineage>
        <taxon>Bacteria</taxon>
        <taxon>Pseudomonadati</taxon>
        <taxon>Spirochaetota</taxon>
        <taxon>Spirochaetia</taxon>
        <taxon>Spirochaetales</taxon>
        <taxon>Spirochaetaceae</taxon>
        <taxon>Salinispira</taxon>
    </lineage>
</organism>
<dbReference type="eggNOG" id="COG0366">
    <property type="taxonomic scope" value="Bacteria"/>
</dbReference>
<dbReference type="PANTHER" id="PTHR10357">
    <property type="entry name" value="ALPHA-AMYLASE FAMILY MEMBER"/>
    <property type="match status" value="1"/>
</dbReference>
<accession>V5WKI2</accession>
<evidence type="ECO:0000313" key="5">
    <source>
        <dbReference type="Proteomes" id="UP000018680"/>
    </source>
</evidence>
<dbReference type="Proteomes" id="UP000018680">
    <property type="component" value="Chromosome"/>
</dbReference>
<reference evidence="4 5" key="1">
    <citation type="journal article" date="2015" name="Stand. Genomic Sci.">
        <title>Complete genome sequence and description of Salinispira pacifica gen. nov., sp. nov., a novel spirochaete isolated form a hypersaline microbial mat.</title>
        <authorList>
            <person name="Ben Hania W."/>
            <person name="Joseph M."/>
            <person name="Schumann P."/>
            <person name="Bunk B."/>
            <person name="Fiebig A."/>
            <person name="Sproer C."/>
            <person name="Klenk H.P."/>
            <person name="Fardeau M.L."/>
            <person name="Spring S."/>
        </authorList>
    </citation>
    <scope>NUCLEOTIDE SEQUENCE [LARGE SCALE GENOMIC DNA]</scope>
    <source>
        <strain evidence="4 5">L21-RPul-D2</strain>
    </source>
</reference>
<dbReference type="RefSeq" id="WP_024268947.1">
    <property type="nucleotide sequence ID" value="NC_023035.1"/>
</dbReference>
<protein>
    <submittedName>
        <fullName evidence="4">Maltodextrin glucosidase</fullName>
        <ecNumber evidence="4">3.2.1.20</ecNumber>
    </submittedName>
</protein>
<evidence type="ECO:0000259" key="3">
    <source>
        <dbReference type="SMART" id="SM00642"/>
    </source>
</evidence>
<dbReference type="EC" id="3.2.1.20" evidence="4"/>
<dbReference type="GO" id="GO:0004558">
    <property type="term" value="F:alpha-1,4-glucosidase activity"/>
    <property type="evidence" value="ECO:0007669"/>
    <property type="project" value="UniProtKB-EC"/>
</dbReference>
<dbReference type="InterPro" id="IPR017853">
    <property type="entry name" value="GH"/>
</dbReference>
<dbReference type="FunFam" id="3.90.400.10:FF:000001">
    <property type="entry name" value="Maltase A3, isoform A"/>
    <property type="match status" value="1"/>
</dbReference>
<keyword evidence="4" id="KW-0326">Glycosidase</keyword>
<evidence type="ECO:0000256" key="2">
    <source>
        <dbReference type="ARBA" id="ARBA00023180"/>
    </source>
</evidence>
<proteinExistence type="inferred from homology"/>
<comment type="similarity">
    <text evidence="1">Belongs to the glycosyl hydrolase 13 family.</text>
</comment>
<evidence type="ECO:0000313" key="4">
    <source>
        <dbReference type="EMBL" id="AHC16049.1"/>
    </source>
</evidence>
<evidence type="ECO:0000256" key="1">
    <source>
        <dbReference type="ARBA" id="ARBA00008061"/>
    </source>
</evidence>
<dbReference type="CDD" id="cd11333">
    <property type="entry name" value="AmyAc_SI_OligoGlu_DGase"/>
    <property type="match status" value="1"/>
</dbReference>
<dbReference type="AlphaFoldDB" id="V5WKI2"/>
<dbReference type="Gene3D" id="3.20.20.80">
    <property type="entry name" value="Glycosidases"/>
    <property type="match status" value="1"/>
</dbReference>
<keyword evidence="2" id="KW-0325">Glycoprotein</keyword>
<dbReference type="Pfam" id="PF00128">
    <property type="entry name" value="Alpha-amylase"/>
    <property type="match status" value="1"/>
</dbReference>
<dbReference type="GO" id="GO:0009313">
    <property type="term" value="P:oligosaccharide catabolic process"/>
    <property type="evidence" value="ECO:0007669"/>
    <property type="project" value="TreeGrafter"/>
</dbReference>